<evidence type="ECO:0000256" key="2">
    <source>
        <dbReference type="ARBA" id="ARBA00022692"/>
    </source>
</evidence>
<reference evidence="6 7" key="1">
    <citation type="submission" date="2022-11" db="EMBL/GenBank/DDBJ databases">
        <title>Viruses from the air-sea interface of a natural surface slick.</title>
        <authorList>
            <person name="Rahlff J."/>
            <person name="Holmfeldt K."/>
        </authorList>
    </citation>
    <scope>NUCLEOTIDE SEQUENCE [LARGE SCALE GENOMIC DNA]</scope>
    <source>
        <strain evidence="6 7">SMS4</strain>
    </source>
</reference>
<feature type="transmembrane region" description="Helical" evidence="5">
    <location>
        <begin position="142"/>
        <end position="164"/>
    </location>
</feature>
<dbReference type="CDD" id="cd13128">
    <property type="entry name" value="MATE_Wzx_like"/>
    <property type="match status" value="1"/>
</dbReference>
<dbReference type="RefSeq" id="WP_305973737.1">
    <property type="nucleotide sequence ID" value="NZ_JAPJDZ010000004.1"/>
</dbReference>
<feature type="transmembrane region" description="Helical" evidence="5">
    <location>
        <begin position="369"/>
        <end position="395"/>
    </location>
</feature>
<keyword evidence="4 5" id="KW-0472">Membrane</keyword>
<evidence type="ECO:0000313" key="7">
    <source>
        <dbReference type="Proteomes" id="UP001231109"/>
    </source>
</evidence>
<evidence type="ECO:0000313" key="6">
    <source>
        <dbReference type="EMBL" id="MDP5134941.1"/>
    </source>
</evidence>
<keyword evidence="3 5" id="KW-1133">Transmembrane helix</keyword>
<feature type="transmembrane region" description="Helical" evidence="5">
    <location>
        <begin position="45"/>
        <end position="66"/>
    </location>
</feature>
<evidence type="ECO:0000256" key="4">
    <source>
        <dbReference type="ARBA" id="ARBA00023136"/>
    </source>
</evidence>
<sequence>MQKNAALTNIIWLLFDKFFRLSLSLVVVIWLARYLGPEQFGTLNYALALVSIVGTAAALGLNGLVVRDLVREPLQSDSILGSAFALKVGAAVSGYFVVVCLLLFLRVDELTMKLCLILSLTFLFKTSDVVKYWFESQVQSKYVVIVENGVFAAIVLIKLLLIYFGAPLIAFAWIYIAEVASVAFWLFCIYRFKHSTFSWFFSVEKSRQLLAECWPLIVSVAAWILYSRVDQIMIGQLINAQAVGYFSAAVRISEVSNMLPAIIVMSVMPGVIKLQKTSPLHYRKRMQNIYDLCVVLMLCVAVITQLFADVVVELLFTSSFAEAANVLRLQIWTGIFLALALVSSRYLINEGQQKLLMFRNLIGLLLNVPLNYIFIPLLGIQGAALASLISVIFVSYIFDLSNTVLRPVFMQKTRALLLMSCWQFIGQLFVLQWRKYK</sequence>
<gene>
    <name evidence="6" type="ORF">ORJ04_03145</name>
</gene>
<protein>
    <submittedName>
        <fullName evidence="6">Flippase</fullName>
    </submittedName>
</protein>
<dbReference type="InterPro" id="IPR052556">
    <property type="entry name" value="PolySynth_Transporter"/>
</dbReference>
<accession>A0ABT9HW89</accession>
<evidence type="ECO:0000256" key="3">
    <source>
        <dbReference type="ARBA" id="ARBA00022989"/>
    </source>
</evidence>
<feature type="transmembrane region" description="Helical" evidence="5">
    <location>
        <begin position="327"/>
        <end position="348"/>
    </location>
</feature>
<feature type="transmembrane region" description="Helical" evidence="5">
    <location>
        <begin position="12"/>
        <end position="33"/>
    </location>
</feature>
<dbReference type="EMBL" id="JAPJDZ010000004">
    <property type="protein sequence ID" value="MDP5134941.1"/>
    <property type="molecule type" value="Genomic_DNA"/>
</dbReference>
<dbReference type="Proteomes" id="UP001231109">
    <property type="component" value="Unassembled WGS sequence"/>
</dbReference>
<dbReference type="PANTHER" id="PTHR43424:SF1">
    <property type="entry name" value="LOCUS PUTATIVE PROTEIN 1-RELATED"/>
    <property type="match status" value="1"/>
</dbReference>
<dbReference type="InterPro" id="IPR002797">
    <property type="entry name" value="Polysacc_synth"/>
</dbReference>
<name>A0ABT9HW89_9GAMM</name>
<dbReference type="Pfam" id="PF01943">
    <property type="entry name" value="Polysacc_synt"/>
    <property type="match status" value="1"/>
</dbReference>
<keyword evidence="7" id="KW-1185">Reference proteome</keyword>
<dbReference type="PANTHER" id="PTHR43424">
    <property type="entry name" value="LOCUS PUTATIVE PROTEIN 1-RELATED"/>
    <property type="match status" value="1"/>
</dbReference>
<comment type="caution">
    <text evidence="6">The sequence shown here is derived from an EMBL/GenBank/DDBJ whole genome shotgun (WGS) entry which is preliminary data.</text>
</comment>
<feature type="transmembrane region" description="Helical" evidence="5">
    <location>
        <begin position="289"/>
        <end position="307"/>
    </location>
</feature>
<feature type="transmembrane region" description="Helical" evidence="5">
    <location>
        <begin position="170"/>
        <end position="188"/>
    </location>
</feature>
<keyword evidence="2 5" id="KW-0812">Transmembrane</keyword>
<evidence type="ECO:0000256" key="1">
    <source>
        <dbReference type="ARBA" id="ARBA00004141"/>
    </source>
</evidence>
<comment type="subcellular location">
    <subcellularLocation>
        <location evidence="1">Membrane</location>
        <topology evidence="1">Multi-pass membrane protein</topology>
    </subcellularLocation>
</comment>
<organism evidence="6 7">
    <name type="scientific">Rheinheimera baltica</name>
    <dbReference type="NCBI Taxonomy" id="67576"/>
    <lineage>
        <taxon>Bacteria</taxon>
        <taxon>Pseudomonadati</taxon>
        <taxon>Pseudomonadota</taxon>
        <taxon>Gammaproteobacteria</taxon>
        <taxon>Chromatiales</taxon>
        <taxon>Chromatiaceae</taxon>
        <taxon>Rheinheimera</taxon>
    </lineage>
</organism>
<evidence type="ECO:0000256" key="5">
    <source>
        <dbReference type="SAM" id="Phobius"/>
    </source>
</evidence>
<feature type="transmembrane region" description="Helical" evidence="5">
    <location>
        <begin position="78"/>
        <end position="104"/>
    </location>
</feature>
<proteinExistence type="predicted"/>